<organism evidence="2 3">
    <name type="scientific">Streptomyces thermolineatus</name>
    <dbReference type="NCBI Taxonomy" id="44033"/>
    <lineage>
        <taxon>Bacteria</taxon>
        <taxon>Bacillati</taxon>
        <taxon>Actinomycetota</taxon>
        <taxon>Actinomycetes</taxon>
        <taxon>Kitasatosporales</taxon>
        <taxon>Streptomycetaceae</taxon>
        <taxon>Streptomyces</taxon>
    </lineage>
</organism>
<name>A0ABP5Z4Z2_9ACTN</name>
<dbReference type="Proteomes" id="UP001501358">
    <property type="component" value="Unassembled WGS sequence"/>
</dbReference>
<proteinExistence type="predicted"/>
<dbReference type="RefSeq" id="WP_344383612.1">
    <property type="nucleotide sequence ID" value="NZ_BAAATA010000015.1"/>
</dbReference>
<sequence>MSSNTKIGDPASLVKAGSRATELAGETDTAGDHPVGETRAAAKDFAGTQWGGGLGGSLADLADSWSKKTADLVRECRSLGGQCAETGRNYLLVESQNHSLMINTAKNAASDSPFG</sequence>
<protein>
    <submittedName>
        <fullName evidence="2">Uncharacterized protein</fullName>
    </submittedName>
</protein>
<evidence type="ECO:0000313" key="3">
    <source>
        <dbReference type="Proteomes" id="UP001501358"/>
    </source>
</evidence>
<reference evidence="3" key="1">
    <citation type="journal article" date="2019" name="Int. J. Syst. Evol. Microbiol.">
        <title>The Global Catalogue of Microorganisms (GCM) 10K type strain sequencing project: providing services to taxonomists for standard genome sequencing and annotation.</title>
        <authorList>
            <consortium name="The Broad Institute Genomics Platform"/>
            <consortium name="The Broad Institute Genome Sequencing Center for Infectious Disease"/>
            <person name="Wu L."/>
            <person name="Ma J."/>
        </authorList>
    </citation>
    <scope>NUCLEOTIDE SEQUENCE [LARGE SCALE GENOMIC DNA]</scope>
    <source>
        <strain evidence="3">JCM 6307</strain>
    </source>
</reference>
<gene>
    <name evidence="2" type="ORF">GCM10010406_29040</name>
</gene>
<evidence type="ECO:0000313" key="2">
    <source>
        <dbReference type="EMBL" id="GAA2491138.1"/>
    </source>
</evidence>
<keyword evidence="3" id="KW-1185">Reference proteome</keyword>
<feature type="region of interest" description="Disordered" evidence="1">
    <location>
        <begin position="1"/>
        <end position="38"/>
    </location>
</feature>
<accession>A0ABP5Z4Z2</accession>
<dbReference type="EMBL" id="BAAATA010000015">
    <property type="protein sequence ID" value="GAA2491138.1"/>
    <property type="molecule type" value="Genomic_DNA"/>
</dbReference>
<evidence type="ECO:0000256" key="1">
    <source>
        <dbReference type="SAM" id="MobiDB-lite"/>
    </source>
</evidence>
<comment type="caution">
    <text evidence="2">The sequence shown here is derived from an EMBL/GenBank/DDBJ whole genome shotgun (WGS) entry which is preliminary data.</text>
</comment>